<evidence type="ECO:0000256" key="1">
    <source>
        <dbReference type="SAM" id="Phobius"/>
    </source>
</evidence>
<keyword evidence="3" id="KW-1185">Reference proteome</keyword>
<evidence type="ECO:0000313" key="3">
    <source>
        <dbReference type="Proteomes" id="UP000238937"/>
    </source>
</evidence>
<dbReference type="EMBL" id="PVWO01000131">
    <property type="protein sequence ID" value="PSB56351.1"/>
    <property type="molecule type" value="Genomic_DNA"/>
</dbReference>
<proteinExistence type="predicted"/>
<keyword evidence="2" id="KW-0645">Protease</keyword>
<accession>A0A2T1GFG6</accession>
<keyword evidence="1" id="KW-0812">Transmembrane</keyword>
<name>A0A2T1GFG6_9CYAN</name>
<keyword evidence="1" id="KW-1133">Transmembrane helix</keyword>
<dbReference type="Proteomes" id="UP000238937">
    <property type="component" value="Unassembled WGS sequence"/>
</dbReference>
<feature type="transmembrane region" description="Helical" evidence="1">
    <location>
        <begin position="7"/>
        <end position="24"/>
    </location>
</feature>
<dbReference type="GO" id="GO:0008233">
    <property type="term" value="F:peptidase activity"/>
    <property type="evidence" value="ECO:0007669"/>
    <property type="project" value="UniProtKB-KW"/>
</dbReference>
<sequence>MLDKKQLIVPLAIATIVMAGIVGWEINKRMSVNTAITSQPSPGVTKEQNLTSEIAKSQNSIVEKIAKEVTVRVFTESVPGSGAIVFQQSKGRQGNIYSVLTCQHVIADSKKGVYRVLLPDGKIYPARVKSTPKLKGLDLAIIEFDSDTIYRVAKLGKSDRLGTNTSVYAAGFPNHHVVNSAQIEDTSDWGLHAFRVTTGKVGSISPQQLPDGYSLGYTNEVASGMSGGPVFNDRGELIGINGRLKYPVEGIDAFVYADGTKPSIEVFQQMEALSWAIPIATYQQSFNK</sequence>
<dbReference type="AlphaFoldDB" id="A0A2T1GFG6"/>
<dbReference type="RefSeq" id="WP_106304766.1">
    <property type="nucleotide sequence ID" value="NZ_PVWO01000131.1"/>
</dbReference>
<dbReference type="SUPFAM" id="SSF50494">
    <property type="entry name" value="Trypsin-like serine proteases"/>
    <property type="match status" value="1"/>
</dbReference>
<dbReference type="PANTHER" id="PTHR43019">
    <property type="entry name" value="SERINE ENDOPROTEASE DEGS"/>
    <property type="match status" value="1"/>
</dbReference>
<reference evidence="2 3" key="1">
    <citation type="submission" date="2018-03" db="EMBL/GenBank/DDBJ databases">
        <title>The ancient ancestry and fast evolution of plastids.</title>
        <authorList>
            <person name="Moore K.R."/>
            <person name="Magnabosco C."/>
            <person name="Momper L."/>
            <person name="Gold D.A."/>
            <person name="Bosak T."/>
            <person name="Fournier G.P."/>
        </authorList>
    </citation>
    <scope>NUCLEOTIDE SEQUENCE [LARGE SCALE GENOMIC DNA]</scope>
    <source>
        <strain evidence="2 3">CCALA 037</strain>
    </source>
</reference>
<comment type="caution">
    <text evidence="2">The sequence shown here is derived from an EMBL/GenBank/DDBJ whole genome shotgun (WGS) entry which is preliminary data.</text>
</comment>
<dbReference type="Gene3D" id="2.40.10.10">
    <property type="entry name" value="Trypsin-like serine proteases"/>
    <property type="match status" value="2"/>
</dbReference>
<organism evidence="2 3">
    <name type="scientific">Chamaesiphon polymorphus CCALA 037</name>
    <dbReference type="NCBI Taxonomy" id="2107692"/>
    <lineage>
        <taxon>Bacteria</taxon>
        <taxon>Bacillati</taxon>
        <taxon>Cyanobacteriota</taxon>
        <taxon>Cyanophyceae</taxon>
        <taxon>Gomontiellales</taxon>
        <taxon>Chamaesiphonaceae</taxon>
        <taxon>Chamaesiphon</taxon>
    </lineage>
</organism>
<evidence type="ECO:0000313" key="2">
    <source>
        <dbReference type="EMBL" id="PSB56351.1"/>
    </source>
</evidence>
<keyword evidence="1" id="KW-0472">Membrane</keyword>
<dbReference type="OrthoDB" id="449254at2"/>
<gene>
    <name evidence="2" type="ORF">C7B77_12220</name>
</gene>
<dbReference type="InterPro" id="IPR009003">
    <property type="entry name" value="Peptidase_S1_PA"/>
</dbReference>
<dbReference type="PANTHER" id="PTHR43019:SF23">
    <property type="entry name" value="PROTEASE DO-LIKE 5, CHLOROPLASTIC"/>
    <property type="match status" value="1"/>
</dbReference>
<dbReference type="Pfam" id="PF13365">
    <property type="entry name" value="Trypsin_2"/>
    <property type="match status" value="1"/>
</dbReference>
<dbReference type="GO" id="GO:0006508">
    <property type="term" value="P:proteolysis"/>
    <property type="evidence" value="ECO:0007669"/>
    <property type="project" value="UniProtKB-KW"/>
</dbReference>
<keyword evidence="2" id="KW-0378">Hydrolase</keyword>
<protein>
    <submittedName>
        <fullName evidence="2">Serine protease</fullName>
    </submittedName>
</protein>
<dbReference type="InterPro" id="IPR043504">
    <property type="entry name" value="Peptidase_S1_PA_chymotrypsin"/>
</dbReference>